<evidence type="ECO:0000313" key="2">
    <source>
        <dbReference type="Proteomes" id="UP000185544"/>
    </source>
</evidence>
<protein>
    <submittedName>
        <fullName evidence="1">Uncharacterized protein</fullName>
    </submittedName>
</protein>
<accession>A0A1L6MXW0</accession>
<keyword evidence="2" id="KW-1185">Reference proteome</keyword>
<evidence type="ECO:0000313" key="1">
    <source>
        <dbReference type="EMBL" id="APS00329.1"/>
    </source>
</evidence>
<dbReference type="EMBL" id="CP016908">
    <property type="protein sequence ID" value="APS00329.1"/>
    <property type="molecule type" value="Genomic_DNA"/>
</dbReference>
<sequence>MDGLTIFQTVAHRWFVALARLFKERGVFSSVFPGCSKEVGPGDVACFELFLEAYFDLELCDVWFDVEVLCLEYCFVVEWVFC</sequence>
<proteinExistence type="predicted"/>
<reference evidence="1 2" key="1">
    <citation type="submission" date="2016-08" db="EMBL/GenBank/DDBJ databases">
        <title>Identification and validation of antigenic proteins from Pajaroellobacter abortibovis using de-novo genome sequence assembly and reverse vaccinology.</title>
        <authorList>
            <person name="Welly B.T."/>
            <person name="Miller M.R."/>
            <person name="Stott J.L."/>
            <person name="Blanchard M.T."/>
            <person name="Islas-Trejo A.D."/>
            <person name="O'Rourke S.M."/>
            <person name="Young A.E."/>
            <person name="Medrano J.F."/>
            <person name="Van Eenennaam A.L."/>
        </authorList>
    </citation>
    <scope>NUCLEOTIDE SEQUENCE [LARGE SCALE GENOMIC DNA]</scope>
    <source>
        <strain evidence="1 2">BTF92-0548A/99-0131</strain>
    </source>
</reference>
<dbReference type="STRING" id="1882918.BCY86_06295"/>
<gene>
    <name evidence="1" type="ORF">BCY86_06295</name>
</gene>
<organism evidence="1 2">
    <name type="scientific">Pajaroellobacter abortibovis</name>
    <dbReference type="NCBI Taxonomy" id="1882918"/>
    <lineage>
        <taxon>Bacteria</taxon>
        <taxon>Pseudomonadati</taxon>
        <taxon>Myxococcota</taxon>
        <taxon>Polyangia</taxon>
        <taxon>Polyangiales</taxon>
        <taxon>Polyangiaceae</taxon>
    </lineage>
</organism>
<dbReference type="KEGG" id="pabo:BCY86_06295"/>
<dbReference type="AlphaFoldDB" id="A0A1L6MXW0"/>
<name>A0A1L6MXW0_9BACT</name>
<dbReference type="Proteomes" id="UP000185544">
    <property type="component" value="Chromosome"/>
</dbReference>